<evidence type="ECO:0000313" key="1">
    <source>
        <dbReference type="EMBL" id="WVY94408.1"/>
    </source>
</evidence>
<dbReference type="EMBL" id="CP144691">
    <property type="protein sequence ID" value="WVY94408.1"/>
    <property type="molecule type" value="Genomic_DNA"/>
</dbReference>
<sequence length="108" mass="11929">MPHKHNTVIYLHGTTDLGIVCPSTAHALSDAAIRTLEECVDKRHCEPQNPNADNQRLAGICETLKRASLPLRTSSVVSPQQLSNVMTKCARLLPQESFISPKSLLERK</sequence>
<evidence type="ECO:0000313" key="2">
    <source>
        <dbReference type="Proteomes" id="UP001374535"/>
    </source>
</evidence>
<dbReference type="Proteomes" id="UP001374535">
    <property type="component" value="Chromosome 10"/>
</dbReference>
<protein>
    <submittedName>
        <fullName evidence="1">Uncharacterized protein</fullName>
    </submittedName>
</protein>
<accession>A0AAQ3RJ11</accession>
<name>A0AAQ3RJ11_VIGMU</name>
<gene>
    <name evidence="1" type="ORF">V8G54_033496</name>
</gene>
<proteinExistence type="predicted"/>
<reference evidence="1 2" key="1">
    <citation type="journal article" date="2023" name="Life. Sci Alliance">
        <title>Evolutionary insights into 3D genome organization and epigenetic landscape of Vigna mungo.</title>
        <authorList>
            <person name="Junaid A."/>
            <person name="Singh B."/>
            <person name="Bhatia S."/>
        </authorList>
    </citation>
    <scope>NUCLEOTIDE SEQUENCE [LARGE SCALE GENOMIC DNA]</scope>
    <source>
        <strain evidence="1">Urdbean</strain>
    </source>
</reference>
<keyword evidence="2" id="KW-1185">Reference proteome</keyword>
<organism evidence="1 2">
    <name type="scientific">Vigna mungo</name>
    <name type="common">Black gram</name>
    <name type="synonym">Phaseolus mungo</name>
    <dbReference type="NCBI Taxonomy" id="3915"/>
    <lineage>
        <taxon>Eukaryota</taxon>
        <taxon>Viridiplantae</taxon>
        <taxon>Streptophyta</taxon>
        <taxon>Embryophyta</taxon>
        <taxon>Tracheophyta</taxon>
        <taxon>Spermatophyta</taxon>
        <taxon>Magnoliopsida</taxon>
        <taxon>eudicotyledons</taxon>
        <taxon>Gunneridae</taxon>
        <taxon>Pentapetalae</taxon>
        <taxon>rosids</taxon>
        <taxon>fabids</taxon>
        <taxon>Fabales</taxon>
        <taxon>Fabaceae</taxon>
        <taxon>Papilionoideae</taxon>
        <taxon>50 kb inversion clade</taxon>
        <taxon>NPAAA clade</taxon>
        <taxon>indigoferoid/millettioid clade</taxon>
        <taxon>Phaseoleae</taxon>
        <taxon>Vigna</taxon>
    </lineage>
</organism>
<dbReference type="AlphaFoldDB" id="A0AAQ3RJ11"/>